<sequence length="399" mass="44190">MTPSTTFQKSAPASSLSVALCRSVFLKYIYMTYLFLLQLLALPSTAFQRFARRRRSGLSLDSKKNDNSVDNGSGSTLVGAVGEKFVQQYTLDNHLNTSSSSSNNSSNNNGNSMLRRSSRFKSRSDLEEIAQSSTMPLSDPTLFHLSSTSSSALTPSSRYTSASGTLTPRNSSTFSHAGYGTDSMAEDGSGDNSTTRGNNVRLRQRMGRPMSGLSSGYHGAGAGGMGARKKTLVLDLDETLIHSTSRGSRSQGYMVEVLVDRHACLYYVYKRPHVDYFLKKVAEWYKLVIFTASMAEYADPVIDWLDQSKTLFDKRYFRQACFLRNGSYLKDLTVIDSDLSSVCLLDNSPMSYSLNKENGIPIDTWIDDPNDEALLDLLPFLDALRFTEDVRSVLSLRTV</sequence>
<dbReference type="InterPro" id="IPR004274">
    <property type="entry name" value="FCP1_dom"/>
</dbReference>
<feature type="region of interest" description="Disordered" evidence="1">
    <location>
        <begin position="94"/>
        <end position="202"/>
    </location>
</feature>
<keyword evidence="5" id="KW-1185">Reference proteome</keyword>
<dbReference type="EMBL" id="JAAAXW010000047">
    <property type="protein sequence ID" value="KAF9547054.1"/>
    <property type="molecule type" value="Genomic_DNA"/>
</dbReference>
<dbReference type="SUPFAM" id="SSF56784">
    <property type="entry name" value="HAD-like"/>
    <property type="match status" value="1"/>
</dbReference>
<feature type="compositionally biased region" description="Polar residues" evidence="1">
    <location>
        <begin position="162"/>
        <end position="175"/>
    </location>
</feature>
<keyword evidence="2" id="KW-0472">Membrane</keyword>
<feature type="compositionally biased region" description="Low complexity" evidence="1">
    <location>
        <begin position="96"/>
        <end position="115"/>
    </location>
</feature>
<dbReference type="Pfam" id="PF03031">
    <property type="entry name" value="NIF"/>
    <property type="match status" value="1"/>
</dbReference>
<dbReference type="InterPro" id="IPR023214">
    <property type="entry name" value="HAD_sf"/>
</dbReference>
<evidence type="ECO:0000259" key="3">
    <source>
        <dbReference type="PROSITE" id="PS50969"/>
    </source>
</evidence>
<gene>
    <name evidence="4" type="primary">NEM1</name>
    <name evidence="4" type="ORF">EC957_008903</name>
</gene>
<dbReference type="CDD" id="cd07521">
    <property type="entry name" value="HAD_FCP1-like"/>
    <property type="match status" value="1"/>
</dbReference>
<keyword evidence="2" id="KW-0812">Transmembrane</keyword>
<feature type="domain" description="FCP1 homology" evidence="3">
    <location>
        <begin position="225"/>
        <end position="384"/>
    </location>
</feature>
<dbReference type="NCBIfam" id="TIGR02251">
    <property type="entry name" value="HIF-SF_euk"/>
    <property type="match status" value="1"/>
</dbReference>
<evidence type="ECO:0000256" key="2">
    <source>
        <dbReference type="SAM" id="Phobius"/>
    </source>
</evidence>
<dbReference type="SMART" id="SM00577">
    <property type="entry name" value="CPDc"/>
    <property type="match status" value="1"/>
</dbReference>
<feature type="compositionally biased region" description="Low complexity" evidence="1">
    <location>
        <begin position="141"/>
        <end position="161"/>
    </location>
</feature>
<dbReference type="PANTHER" id="PTHR12210">
    <property type="entry name" value="DULLARD PROTEIN PHOSPHATASE"/>
    <property type="match status" value="1"/>
</dbReference>
<dbReference type="PROSITE" id="PS50969">
    <property type="entry name" value="FCP1"/>
    <property type="match status" value="1"/>
</dbReference>
<organism evidence="4 5">
    <name type="scientific">Mortierella hygrophila</name>
    <dbReference type="NCBI Taxonomy" id="979708"/>
    <lineage>
        <taxon>Eukaryota</taxon>
        <taxon>Fungi</taxon>
        <taxon>Fungi incertae sedis</taxon>
        <taxon>Mucoromycota</taxon>
        <taxon>Mortierellomycotina</taxon>
        <taxon>Mortierellomycetes</taxon>
        <taxon>Mortierellales</taxon>
        <taxon>Mortierellaceae</taxon>
        <taxon>Mortierella</taxon>
    </lineage>
</organism>
<evidence type="ECO:0000256" key="1">
    <source>
        <dbReference type="SAM" id="MobiDB-lite"/>
    </source>
</evidence>
<dbReference type="Proteomes" id="UP000723463">
    <property type="component" value="Unassembled WGS sequence"/>
</dbReference>
<keyword evidence="2" id="KW-1133">Transmembrane helix</keyword>
<dbReference type="InterPro" id="IPR036412">
    <property type="entry name" value="HAD-like_sf"/>
</dbReference>
<dbReference type="FunFam" id="3.40.50.1000:FF:000093">
    <property type="entry name" value="NLI interacting factor-like phosphatase family protein"/>
    <property type="match status" value="1"/>
</dbReference>
<dbReference type="Gene3D" id="3.40.50.1000">
    <property type="entry name" value="HAD superfamily/HAD-like"/>
    <property type="match status" value="1"/>
</dbReference>
<comment type="caution">
    <text evidence="4">The sequence shown here is derived from an EMBL/GenBank/DDBJ whole genome shotgun (WGS) entry which is preliminary data.</text>
</comment>
<feature type="transmembrane region" description="Helical" evidence="2">
    <location>
        <begin position="28"/>
        <end position="47"/>
    </location>
</feature>
<protein>
    <submittedName>
        <fullName evidence="4">Nuclear envelope morphology protein 1</fullName>
    </submittedName>
</protein>
<dbReference type="AlphaFoldDB" id="A0A9P6FBM1"/>
<name>A0A9P6FBM1_9FUNG</name>
<reference evidence="4" key="1">
    <citation type="journal article" date="2020" name="Fungal Divers.">
        <title>Resolving the Mortierellaceae phylogeny through synthesis of multi-gene phylogenetics and phylogenomics.</title>
        <authorList>
            <person name="Vandepol N."/>
            <person name="Liber J."/>
            <person name="Desiro A."/>
            <person name="Na H."/>
            <person name="Kennedy M."/>
            <person name="Barry K."/>
            <person name="Grigoriev I.V."/>
            <person name="Miller A.N."/>
            <person name="O'Donnell K."/>
            <person name="Stajich J.E."/>
            <person name="Bonito G."/>
        </authorList>
    </citation>
    <scope>NUCLEOTIDE SEQUENCE</scope>
    <source>
        <strain evidence="4">NRRL 2591</strain>
    </source>
</reference>
<evidence type="ECO:0000313" key="5">
    <source>
        <dbReference type="Proteomes" id="UP000723463"/>
    </source>
</evidence>
<dbReference type="InterPro" id="IPR011948">
    <property type="entry name" value="Dullard_phosphatase"/>
</dbReference>
<evidence type="ECO:0000313" key="4">
    <source>
        <dbReference type="EMBL" id="KAF9547054.1"/>
    </source>
</evidence>
<accession>A0A9P6FBM1</accession>
<dbReference type="GO" id="GO:0016791">
    <property type="term" value="F:phosphatase activity"/>
    <property type="evidence" value="ECO:0007669"/>
    <property type="project" value="InterPro"/>
</dbReference>
<dbReference type="InterPro" id="IPR050365">
    <property type="entry name" value="TIM50"/>
</dbReference>
<proteinExistence type="predicted"/>